<dbReference type="GO" id="GO:0016114">
    <property type="term" value="P:terpenoid biosynthetic process"/>
    <property type="evidence" value="ECO:0007669"/>
    <property type="project" value="InterPro"/>
</dbReference>
<feature type="site" description="Transition state stabilizer" evidence="8">
    <location>
        <position position="135"/>
    </location>
</feature>
<dbReference type="Proteomes" id="UP000186785">
    <property type="component" value="Unassembled WGS sequence"/>
</dbReference>
<dbReference type="EMBL" id="MQSV01000001">
    <property type="protein sequence ID" value="OKL49600.1"/>
    <property type="molecule type" value="Genomic_DNA"/>
</dbReference>
<evidence type="ECO:0000256" key="9">
    <source>
        <dbReference type="RuleBase" id="RU004395"/>
    </source>
</evidence>
<comment type="caution">
    <text evidence="8">Lacks conserved residue(s) required for the propagation of feature annotation.</text>
</comment>
<comment type="caution">
    <text evidence="11">The sequence shown here is derived from an EMBL/GenBank/DDBJ whole genome shotgun (WGS) entry which is preliminary data.</text>
</comment>
<feature type="domain" description="2-C-methyl-D-erythritol 2,4-cyclodiphosphate synthase" evidence="10">
    <location>
        <begin position="4"/>
        <end position="156"/>
    </location>
</feature>
<dbReference type="PANTHER" id="PTHR43181">
    <property type="entry name" value="2-C-METHYL-D-ERYTHRITOL 2,4-CYCLODIPHOSPHATE SYNTHASE, CHLOROPLASTIC"/>
    <property type="match status" value="1"/>
</dbReference>
<reference evidence="11 12" key="1">
    <citation type="submission" date="2016-11" db="EMBL/GenBank/DDBJ databases">
        <title>Actinomyces gypaetusis sp. nov. isolated from the vulture Gypaetus barbatus in Qinghai Tibet Plateau China.</title>
        <authorList>
            <person name="Meng X."/>
        </authorList>
    </citation>
    <scope>NUCLEOTIDE SEQUENCE [LARGE SCALE GENOMIC DNA]</scope>
    <source>
        <strain evidence="11 12">VUL4_2</strain>
    </source>
</reference>
<evidence type="ECO:0000256" key="8">
    <source>
        <dbReference type="HAMAP-Rule" id="MF_00107"/>
    </source>
</evidence>
<dbReference type="InterPro" id="IPR003526">
    <property type="entry name" value="MECDP_synthase"/>
</dbReference>
<feature type="binding site" evidence="8">
    <location>
        <position position="144"/>
    </location>
    <ligand>
        <name>4-CDP-2-C-methyl-D-erythritol 2-phosphate</name>
        <dbReference type="ChEBI" id="CHEBI:57919"/>
    </ligand>
</feature>
<dbReference type="UniPathway" id="UPA00056">
    <property type="reaction ID" value="UER00095"/>
</dbReference>
<organism evidence="11 12">
    <name type="scientific">Boudabousia liubingyangii</name>
    <dbReference type="NCBI Taxonomy" id="1921764"/>
    <lineage>
        <taxon>Bacteria</taxon>
        <taxon>Bacillati</taxon>
        <taxon>Actinomycetota</taxon>
        <taxon>Actinomycetes</taxon>
        <taxon>Actinomycetales</taxon>
        <taxon>Actinomycetaceae</taxon>
        <taxon>Boudabousia</taxon>
    </lineage>
</organism>
<comment type="cofactor">
    <cofactor evidence="8">
        <name>a divalent metal cation</name>
        <dbReference type="ChEBI" id="CHEBI:60240"/>
    </cofactor>
    <text evidence="8">Binds 1 divalent metal cation per subunit.</text>
</comment>
<dbReference type="InterPro" id="IPR036571">
    <property type="entry name" value="MECDP_synthase_sf"/>
</dbReference>
<evidence type="ECO:0000256" key="1">
    <source>
        <dbReference type="ARBA" id="ARBA00000200"/>
    </source>
</evidence>
<dbReference type="Gene3D" id="3.30.1330.50">
    <property type="entry name" value="2-C-methyl-D-erythritol 2,4-cyclodiphosphate synthase"/>
    <property type="match status" value="1"/>
</dbReference>
<feature type="site" description="Transition state stabilizer" evidence="8">
    <location>
        <position position="39"/>
    </location>
</feature>
<protein>
    <recommendedName>
        <fullName evidence="4 8">2-C-methyl-D-erythritol 2,4-cyclodiphosphate synthase</fullName>
        <shortName evidence="8">MECDP-synthase</shortName>
        <shortName evidence="8">MECPP-synthase</shortName>
        <shortName evidence="8">MECPS</shortName>
        <ecNumber evidence="4 8">4.6.1.12</ecNumber>
    </recommendedName>
</protein>
<dbReference type="SUPFAM" id="SSF69765">
    <property type="entry name" value="IpsF-like"/>
    <property type="match status" value="1"/>
</dbReference>
<evidence type="ECO:0000313" key="11">
    <source>
        <dbReference type="EMBL" id="OKL49600.1"/>
    </source>
</evidence>
<keyword evidence="5 8" id="KW-0479">Metal-binding</keyword>
<dbReference type="GO" id="GO:0008685">
    <property type="term" value="F:2-C-methyl-D-erythritol 2,4-cyclodiphosphate synthase activity"/>
    <property type="evidence" value="ECO:0007669"/>
    <property type="project" value="UniProtKB-UniRule"/>
</dbReference>
<dbReference type="HAMAP" id="MF_00107">
    <property type="entry name" value="IspF"/>
    <property type="match status" value="1"/>
</dbReference>
<feature type="binding site" evidence="8">
    <location>
        <begin position="134"/>
        <end position="137"/>
    </location>
    <ligand>
        <name>4-CDP-2-C-methyl-D-erythritol 2-phosphate</name>
        <dbReference type="ChEBI" id="CHEBI:57919"/>
    </ligand>
</feature>
<proteinExistence type="inferred from homology"/>
<feature type="binding site" evidence="8">
    <location>
        <begin position="39"/>
        <end position="40"/>
    </location>
    <ligand>
        <name>4-CDP-2-C-methyl-D-erythritol 2-phosphate</name>
        <dbReference type="ChEBI" id="CHEBI:57919"/>
    </ligand>
</feature>
<keyword evidence="6 8" id="KW-0414">Isoprene biosynthesis</keyword>
<evidence type="ECO:0000256" key="6">
    <source>
        <dbReference type="ARBA" id="ARBA00023229"/>
    </source>
</evidence>
<feature type="binding site" evidence="8">
    <location>
        <begin position="61"/>
        <end position="63"/>
    </location>
    <ligand>
        <name>4-CDP-2-C-methyl-D-erythritol 2-phosphate</name>
        <dbReference type="ChEBI" id="CHEBI:57919"/>
    </ligand>
</feature>
<comment type="pathway">
    <text evidence="2 8">Isoprenoid biosynthesis; isopentenyl diphosphate biosynthesis via DXP pathway; isopentenyl diphosphate from 1-deoxy-D-xylulose 5-phosphate: step 4/6.</text>
</comment>
<comment type="catalytic activity">
    <reaction evidence="1 8 9">
        <text>4-CDP-2-C-methyl-D-erythritol 2-phosphate = 2-C-methyl-D-erythritol 2,4-cyclic diphosphate + CMP</text>
        <dbReference type="Rhea" id="RHEA:23864"/>
        <dbReference type="ChEBI" id="CHEBI:57919"/>
        <dbReference type="ChEBI" id="CHEBI:58483"/>
        <dbReference type="ChEBI" id="CHEBI:60377"/>
        <dbReference type="EC" id="4.6.1.12"/>
    </reaction>
</comment>
<evidence type="ECO:0000259" key="10">
    <source>
        <dbReference type="Pfam" id="PF02542"/>
    </source>
</evidence>
<dbReference type="RefSeq" id="WP_073708491.1">
    <property type="nucleotide sequence ID" value="NZ_MQSU01000001.1"/>
</dbReference>
<evidence type="ECO:0000256" key="7">
    <source>
        <dbReference type="ARBA" id="ARBA00023239"/>
    </source>
</evidence>
<dbReference type="EC" id="4.6.1.12" evidence="4 8"/>
<dbReference type="GO" id="GO:0046872">
    <property type="term" value="F:metal ion binding"/>
    <property type="evidence" value="ECO:0007669"/>
    <property type="project" value="UniProtKB-KW"/>
</dbReference>
<keyword evidence="12" id="KW-1185">Reference proteome</keyword>
<dbReference type="OrthoDB" id="9804336at2"/>
<dbReference type="AlphaFoldDB" id="A0A1Q5PQ85"/>
<dbReference type="PROSITE" id="PS01350">
    <property type="entry name" value="ISPF"/>
    <property type="match status" value="1"/>
</dbReference>
<feature type="binding site" evidence="8">
    <location>
        <position position="47"/>
    </location>
    <ligand>
        <name>a divalent metal cation</name>
        <dbReference type="ChEBI" id="CHEBI:60240"/>
    </ligand>
</feature>
<feature type="binding site" evidence="8">
    <location>
        <position position="12"/>
    </location>
    <ligand>
        <name>a divalent metal cation</name>
        <dbReference type="ChEBI" id="CHEBI:60240"/>
    </ligand>
</feature>
<evidence type="ECO:0000256" key="3">
    <source>
        <dbReference type="ARBA" id="ARBA00008480"/>
    </source>
</evidence>
<accession>A0A1Q5PQ85</accession>
<evidence type="ECO:0000256" key="5">
    <source>
        <dbReference type="ARBA" id="ARBA00022723"/>
    </source>
</evidence>
<keyword evidence="7 8" id="KW-0456">Lyase</keyword>
<dbReference type="CDD" id="cd00554">
    <property type="entry name" value="MECDP_synthase"/>
    <property type="match status" value="1"/>
</dbReference>
<dbReference type="GO" id="GO:0019288">
    <property type="term" value="P:isopentenyl diphosphate biosynthetic process, methylerythritol 4-phosphate pathway"/>
    <property type="evidence" value="ECO:0007669"/>
    <property type="project" value="UniProtKB-UniRule"/>
</dbReference>
<comment type="subunit">
    <text evidence="8">Homotrimer.</text>
</comment>
<evidence type="ECO:0000256" key="4">
    <source>
        <dbReference type="ARBA" id="ARBA00012579"/>
    </source>
</evidence>
<evidence type="ECO:0000313" key="12">
    <source>
        <dbReference type="Proteomes" id="UP000186785"/>
    </source>
</evidence>
<dbReference type="InterPro" id="IPR020555">
    <property type="entry name" value="MECDP_synthase_CS"/>
</dbReference>
<comment type="similarity">
    <text evidence="3 8 9">Belongs to the IspF family.</text>
</comment>
<evidence type="ECO:0000256" key="2">
    <source>
        <dbReference type="ARBA" id="ARBA00004709"/>
    </source>
</evidence>
<gene>
    <name evidence="8" type="primary">ispF</name>
    <name evidence="11" type="ORF">BSR29_01180</name>
</gene>
<dbReference type="PANTHER" id="PTHR43181:SF1">
    <property type="entry name" value="2-C-METHYL-D-ERYTHRITOL 2,4-CYCLODIPHOSPHATE SYNTHASE, CHLOROPLASTIC"/>
    <property type="match status" value="1"/>
</dbReference>
<sequence length="159" mass="16404">MIPRIGTGVDVHAFAAPESGREMWLAGLLWPEEVGLEGHSDADVVCHAICDALLSAAKLGDLGSNFGTSRPEWAGASGEALLVETIKRVQAAGFQIGNVSVQLIGNRPKVGPRREEATANLERIVGAPVSFSATTTDGLGFTGKNEGLAAIANALLIGS</sequence>
<feature type="binding site" evidence="8">
    <location>
        <position position="141"/>
    </location>
    <ligand>
        <name>4-CDP-2-C-methyl-D-erythritol 2-phosphate</name>
        <dbReference type="ChEBI" id="CHEBI:57919"/>
    </ligand>
</feature>
<feature type="binding site" evidence="8">
    <location>
        <begin position="10"/>
        <end position="12"/>
    </location>
    <ligand>
        <name>4-CDP-2-C-methyl-D-erythritol 2-phosphate</name>
        <dbReference type="ChEBI" id="CHEBI:57919"/>
    </ligand>
</feature>
<name>A0A1Q5PQ85_9ACTO</name>
<dbReference type="FunFam" id="3.30.1330.50:FF:000003">
    <property type="entry name" value="2-C-methyl-D-erythritol 2,4-cyclodiphosphate synthase"/>
    <property type="match status" value="1"/>
</dbReference>
<dbReference type="Pfam" id="PF02542">
    <property type="entry name" value="YgbB"/>
    <property type="match status" value="1"/>
</dbReference>
<feature type="binding site" evidence="8">
    <location>
        <position position="10"/>
    </location>
    <ligand>
        <name>a divalent metal cation</name>
        <dbReference type="ChEBI" id="CHEBI:60240"/>
    </ligand>
</feature>
<dbReference type="NCBIfam" id="TIGR00151">
    <property type="entry name" value="ispF"/>
    <property type="match status" value="1"/>
</dbReference>
<comment type="function">
    <text evidence="8">Involved in the biosynthesis of isopentenyl diphosphate (IPP) and dimethylallyl diphosphate (DMAPP), two major building blocks of isoprenoid compounds. Catalyzes the conversion of 4-diphosphocytidyl-2-C-methyl-D-erythritol 2-phosphate (CDP-ME2P) to 2-C-methyl-D-erythritol 2,4-cyclodiphosphate (ME-CPP) with a corresponding release of cytidine 5-monophosphate (CMP).</text>
</comment>
<dbReference type="STRING" id="1921764.BSR28_01305"/>